<comment type="similarity">
    <text evidence="1">Belongs to the short-chain dehydrogenases/reductases (SDR) family.</text>
</comment>
<keyword evidence="3" id="KW-1185">Reference proteome</keyword>
<dbReference type="PANTHER" id="PTHR43544:SF32">
    <property type="entry name" value="CHAIN DEHYDROGENASE, PUTATIVE (AFU_ORTHOLOGUE AFUA_5G01530)-RELATED"/>
    <property type="match status" value="1"/>
</dbReference>
<proteinExistence type="inferred from homology"/>
<dbReference type="InterPro" id="IPR051468">
    <property type="entry name" value="Fungal_SecMetab_SDRs"/>
</dbReference>
<dbReference type="InterPro" id="IPR002347">
    <property type="entry name" value="SDR_fam"/>
</dbReference>
<evidence type="ECO:0000313" key="3">
    <source>
        <dbReference type="Proteomes" id="UP001163105"/>
    </source>
</evidence>
<comment type="caution">
    <text evidence="2">The sequence shown here is derived from an EMBL/GenBank/DDBJ whole genome shotgun (WGS) entry which is preliminary data.</text>
</comment>
<dbReference type="AlphaFoldDB" id="A0AB34FVZ3"/>
<accession>A0AB34FVZ3</accession>
<dbReference type="GO" id="GO:0019748">
    <property type="term" value="P:secondary metabolic process"/>
    <property type="evidence" value="ECO:0007669"/>
    <property type="project" value="TreeGrafter"/>
</dbReference>
<protein>
    <recommendedName>
        <fullName evidence="4">Short chain dehydrogenase</fullName>
    </recommendedName>
</protein>
<reference evidence="2" key="1">
    <citation type="submission" date="2023-01" db="EMBL/GenBank/DDBJ databases">
        <title>The growth and conidiation of Purpureocillium lavendulum are regulated by nitrogen source and histone H3K14 acetylation.</title>
        <authorList>
            <person name="Tang P."/>
            <person name="Han J."/>
            <person name="Zhang C."/>
            <person name="Tang P."/>
            <person name="Qi F."/>
            <person name="Zhang K."/>
            <person name="Liang L."/>
        </authorList>
    </citation>
    <scope>NUCLEOTIDE SEQUENCE</scope>
    <source>
        <strain evidence="2">YMF1.00683</strain>
    </source>
</reference>
<sequence length="266" mass="28106">MSKQIVLITGANTGIGFETAKALLKSPKAYHVFLGSRDAAKGEQAVAELARDVTGTNTVEPVQIDVTSDESIGNAAEMVKAKFGKLDVLINNAGAAFDSTFDADMGNFRSVFNRAYDVNVSGAQVATAALVPLLLLAAAPRIVFLTSGMSTLQGHAETFLPPWAPNPSGGWPKTTDLVATQSYKACKAALNMVFLTWHWILREDGVKTFCVSPGFLATNLGGRPELLKQMGAKDPAIGGELVRAVVDGERDADVGKVITGDGIQPW</sequence>
<evidence type="ECO:0000256" key="1">
    <source>
        <dbReference type="ARBA" id="ARBA00006484"/>
    </source>
</evidence>
<dbReference type="Proteomes" id="UP001163105">
    <property type="component" value="Unassembled WGS sequence"/>
</dbReference>
<dbReference type="PANTHER" id="PTHR43544">
    <property type="entry name" value="SHORT-CHAIN DEHYDROGENASE/REDUCTASE"/>
    <property type="match status" value="1"/>
</dbReference>
<gene>
    <name evidence="2" type="ORF">O9K51_04679</name>
</gene>
<evidence type="ECO:0008006" key="4">
    <source>
        <dbReference type="Google" id="ProtNLM"/>
    </source>
</evidence>
<dbReference type="Gene3D" id="3.40.50.720">
    <property type="entry name" value="NAD(P)-binding Rossmann-like Domain"/>
    <property type="match status" value="1"/>
</dbReference>
<dbReference type="GO" id="GO:0005737">
    <property type="term" value="C:cytoplasm"/>
    <property type="evidence" value="ECO:0007669"/>
    <property type="project" value="TreeGrafter"/>
</dbReference>
<dbReference type="Pfam" id="PF00106">
    <property type="entry name" value="adh_short"/>
    <property type="match status" value="1"/>
</dbReference>
<organism evidence="2 3">
    <name type="scientific">Purpureocillium lavendulum</name>
    <dbReference type="NCBI Taxonomy" id="1247861"/>
    <lineage>
        <taxon>Eukaryota</taxon>
        <taxon>Fungi</taxon>
        <taxon>Dikarya</taxon>
        <taxon>Ascomycota</taxon>
        <taxon>Pezizomycotina</taxon>
        <taxon>Sordariomycetes</taxon>
        <taxon>Hypocreomycetidae</taxon>
        <taxon>Hypocreales</taxon>
        <taxon>Ophiocordycipitaceae</taxon>
        <taxon>Purpureocillium</taxon>
    </lineage>
</organism>
<name>A0AB34FVZ3_9HYPO</name>
<dbReference type="PRINTS" id="PR00081">
    <property type="entry name" value="GDHRDH"/>
</dbReference>
<dbReference type="GO" id="GO:0016491">
    <property type="term" value="F:oxidoreductase activity"/>
    <property type="evidence" value="ECO:0007669"/>
    <property type="project" value="TreeGrafter"/>
</dbReference>
<dbReference type="SUPFAM" id="SSF51735">
    <property type="entry name" value="NAD(P)-binding Rossmann-fold domains"/>
    <property type="match status" value="1"/>
</dbReference>
<dbReference type="InterPro" id="IPR036291">
    <property type="entry name" value="NAD(P)-bd_dom_sf"/>
</dbReference>
<dbReference type="EMBL" id="JAQHRD010000003">
    <property type="protein sequence ID" value="KAJ6443500.1"/>
    <property type="molecule type" value="Genomic_DNA"/>
</dbReference>
<evidence type="ECO:0000313" key="2">
    <source>
        <dbReference type="EMBL" id="KAJ6443500.1"/>
    </source>
</evidence>